<dbReference type="InterPro" id="IPR028098">
    <property type="entry name" value="Glyco_trans_4-like_N"/>
</dbReference>
<dbReference type="AlphaFoldDB" id="A0A0F6TWM8"/>
<evidence type="ECO:0000313" key="4">
    <source>
        <dbReference type="Proteomes" id="UP000034085"/>
    </source>
</evidence>
<evidence type="ECO:0000259" key="2">
    <source>
        <dbReference type="Pfam" id="PF13439"/>
    </source>
</evidence>
<reference evidence="3 4" key="1">
    <citation type="journal article" date="2013" name="Appl. Microbiol. Biotechnol.">
        <title>Glycerol assimilation and production of 1,3-propanediol by Citrobacter amalonaticus Y19.</title>
        <authorList>
            <person name="Ainala S.K."/>
            <person name="Ashok S."/>
            <person name="Ko Y."/>
            <person name="Park S."/>
        </authorList>
    </citation>
    <scope>NUCLEOTIDE SEQUENCE [LARGE SCALE GENOMIC DNA]</scope>
    <source>
        <strain evidence="3 4">Y19</strain>
    </source>
</reference>
<evidence type="ECO:0000313" key="3">
    <source>
        <dbReference type="EMBL" id="AKE59912.1"/>
    </source>
</evidence>
<evidence type="ECO:0000259" key="1">
    <source>
        <dbReference type="Pfam" id="PF00534"/>
    </source>
</evidence>
<dbReference type="HOGENOM" id="CLU_009583_35_0_6"/>
<proteinExistence type="predicted"/>
<dbReference type="InterPro" id="IPR001296">
    <property type="entry name" value="Glyco_trans_1"/>
</dbReference>
<feature type="domain" description="Glycosyltransferase subfamily 4-like N-terminal" evidence="2">
    <location>
        <begin position="14"/>
        <end position="219"/>
    </location>
</feature>
<dbReference type="KEGG" id="cama:F384_15775"/>
<dbReference type="RefSeq" id="WP_046486844.1">
    <property type="nucleotide sequence ID" value="NZ_CP011132.1"/>
</dbReference>
<dbReference type="EMBL" id="CP011132">
    <property type="protein sequence ID" value="AKE59912.1"/>
    <property type="molecule type" value="Genomic_DNA"/>
</dbReference>
<dbReference type="InterPro" id="IPR050194">
    <property type="entry name" value="Glycosyltransferase_grp1"/>
</dbReference>
<dbReference type="Pfam" id="PF13439">
    <property type="entry name" value="Glyco_transf_4"/>
    <property type="match status" value="1"/>
</dbReference>
<dbReference type="GO" id="GO:0016757">
    <property type="term" value="F:glycosyltransferase activity"/>
    <property type="evidence" value="ECO:0007669"/>
    <property type="project" value="InterPro"/>
</dbReference>
<feature type="domain" description="Glycosyl transferase family 1" evidence="1">
    <location>
        <begin position="228"/>
        <end position="378"/>
    </location>
</feature>
<organism evidence="3 4">
    <name type="scientific">Citrobacter amalonaticus Y19</name>
    <dbReference type="NCBI Taxonomy" id="1261127"/>
    <lineage>
        <taxon>Bacteria</taxon>
        <taxon>Pseudomonadati</taxon>
        <taxon>Pseudomonadota</taxon>
        <taxon>Gammaproteobacteria</taxon>
        <taxon>Enterobacterales</taxon>
        <taxon>Enterobacteriaceae</taxon>
        <taxon>Citrobacter</taxon>
    </lineage>
</organism>
<dbReference type="OrthoDB" id="9062832at2"/>
<dbReference type="Pfam" id="PF00534">
    <property type="entry name" value="Glycos_transf_1"/>
    <property type="match status" value="1"/>
</dbReference>
<accession>A0A0F6TWM8</accession>
<dbReference type="PANTHER" id="PTHR45947:SF13">
    <property type="entry name" value="TRANSFERASE"/>
    <property type="match status" value="1"/>
</dbReference>
<keyword evidence="3" id="KW-0808">Transferase</keyword>
<dbReference type="Gene3D" id="3.40.50.2000">
    <property type="entry name" value="Glycogen Phosphorylase B"/>
    <property type="match status" value="2"/>
</dbReference>
<name>A0A0F6TWM8_CITAM</name>
<dbReference type="PATRIC" id="fig|1261127.3.peg.3299"/>
<dbReference type="CDD" id="cd03801">
    <property type="entry name" value="GT4_PimA-like"/>
    <property type="match status" value="1"/>
</dbReference>
<gene>
    <name evidence="3" type="ORF">F384_15775</name>
</gene>
<dbReference type="PANTHER" id="PTHR45947">
    <property type="entry name" value="SULFOQUINOVOSYL TRANSFERASE SQD2"/>
    <property type="match status" value="1"/>
</dbReference>
<sequence length="406" mass="45617">MKVLLVNKFFFIKGGAETVYFQERDHLKAAGVQVMDFSMQHEKNIPSDYAKWFVSNVDYHGNSGIGGKIKTAIDFIHNAEACRKFNNLLLSEKPDIVHFHNIYHQLTPSIIAIAKRFGCKTLLTAHDYKIVCPSYTMLRDGHVCDACLKGSVWNAFRYRCQEGSAGKSLLLSLEATWQDIARNYHKLDAIVSPSAFLREQVIRKITDVPVDVIVNGIDDTLPIGDTRDDGYFLFIGRLSREKGVATLAQAHQQMQHPLPLKIAGDGPLYQDLRTRFPQAEFLGYQQQGEGLNELIRHARAVIVPSEYYENCSMSVLEAMSFAKPVVGGNIGGIPEQIRDGQEGRLFEPGNVGELAAILDDLAQEPELAHEMGLRARQRLENKYSLRVHMDALMDLYQKLLKGSAHD</sequence>
<protein>
    <submittedName>
        <fullName evidence="3">Glycosyl transferase</fullName>
    </submittedName>
</protein>
<dbReference type="SUPFAM" id="SSF53756">
    <property type="entry name" value="UDP-Glycosyltransferase/glycogen phosphorylase"/>
    <property type="match status" value="1"/>
</dbReference>
<dbReference type="Proteomes" id="UP000034085">
    <property type="component" value="Chromosome"/>
</dbReference>